<name>A0ABQ2RTP9_9DEIO</name>
<gene>
    <name evidence="1" type="ORF">GCM10008959_16270</name>
</gene>
<accession>A0ABQ2RTP9</accession>
<evidence type="ECO:0000313" key="2">
    <source>
        <dbReference type="Proteomes" id="UP000634308"/>
    </source>
</evidence>
<protein>
    <recommendedName>
        <fullName evidence="3">Secreted protein</fullName>
    </recommendedName>
</protein>
<reference evidence="2" key="1">
    <citation type="journal article" date="2019" name="Int. J. Syst. Evol. Microbiol.">
        <title>The Global Catalogue of Microorganisms (GCM) 10K type strain sequencing project: providing services to taxonomists for standard genome sequencing and annotation.</title>
        <authorList>
            <consortium name="The Broad Institute Genomics Platform"/>
            <consortium name="The Broad Institute Genome Sequencing Center for Infectious Disease"/>
            <person name="Wu L."/>
            <person name="Ma J."/>
        </authorList>
    </citation>
    <scope>NUCLEOTIDE SEQUENCE [LARGE SCALE GENOMIC DNA]</scope>
    <source>
        <strain evidence="2">JCM 31404</strain>
    </source>
</reference>
<organism evidence="1 2">
    <name type="scientific">Deinococcus seoulensis</name>
    <dbReference type="NCBI Taxonomy" id="1837379"/>
    <lineage>
        <taxon>Bacteria</taxon>
        <taxon>Thermotogati</taxon>
        <taxon>Deinococcota</taxon>
        <taxon>Deinococci</taxon>
        <taxon>Deinococcales</taxon>
        <taxon>Deinococcaceae</taxon>
        <taxon>Deinococcus</taxon>
    </lineage>
</organism>
<dbReference type="EMBL" id="BMQM01000008">
    <property type="protein sequence ID" value="GGR55387.1"/>
    <property type="molecule type" value="Genomic_DNA"/>
</dbReference>
<proteinExistence type="predicted"/>
<sequence length="118" mass="12029">MRVRVAAVRSWGVVSRDCTARACAAALLALVVGLAGAGIPGQSSGAARPGAPGCLNRGTDGAAHTLAPEFMAPEFMAPGSIQQAGRDGSPHRTVPPFVCRVRPASTLVRCAVTLQRVP</sequence>
<evidence type="ECO:0000313" key="1">
    <source>
        <dbReference type="EMBL" id="GGR55387.1"/>
    </source>
</evidence>
<dbReference type="Proteomes" id="UP000634308">
    <property type="component" value="Unassembled WGS sequence"/>
</dbReference>
<evidence type="ECO:0008006" key="3">
    <source>
        <dbReference type="Google" id="ProtNLM"/>
    </source>
</evidence>
<comment type="caution">
    <text evidence="1">The sequence shown here is derived from an EMBL/GenBank/DDBJ whole genome shotgun (WGS) entry which is preliminary data.</text>
</comment>
<keyword evidence="2" id="KW-1185">Reference proteome</keyword>